<evidence type="ECO:0000256" key="5">
    <source>
        <dbReference type="ARBA" id="ARBA00022989"/>
    </source>
</evidence>
<comment type="subcellular location">
    <subcellularLocation>
        <location evidence="1">Cell membrane</location>
        <topology evidence="1">Multi-pass membrane protein</topology>
    </subcellularLocation>
</comment>
<evidence type="ECO:0000256" key="3">
    <source>
        <dbReference type="ARBA" id="ARBA00022475"/>
    </source>
</evidence>
<evidence type="ECO:0000256" key="1">
    <source>
        <dbReference type="ARBA" id="ARBA00004651"/>
    </source>
</evidence>
<keyword evidence="3" id="KW-1003">Cell membrane</keyword>
<gene>
    <name evidence="8" type="ORF">GRI32_08360</name>
</gene>
<dbReference type="OrthoDB" id="9770347at2"/>
<protein>
    <submittedName>
        <fullName evidence="8">Oligosaccharide flippase family protein</fullName>
    </submittedName>
</protein>
<feature type="transmembrane region" description="Helical" evidence="7">
    <location>
        <begin position="123"/>
        <end position="148"/>
    </location>
</feature>
<dbReference type="Pfam" id="PF13440">
    <property type="entry name" value="Polysacc_synt_3"/>
    <property type="match status" value="1"/>
</dbReference>
<evidence type="ECO:0000256" key="6">
    <source>
        <dbReference type="ARBA" id="ARBA00023136"/>
    </source>
</evidence>
<sequence length="430" mass="45667">MPLIVRLERLLPEGLRPVLHGLLAYGLAEAGTRVLRVFTIIVIARQIAPAQIGIAALALALFEFVRVLANSGIGQRIIAATDAELASICNAAHRLFYLWCGGVALVQLACAAIMWRVFGQAEIAAMLAMLTGVYALMPAGLVQVFLLMRSGRLATTARIAATQTTADHFLCLALALVWPSAWALVLPKLLTAPVWLVLVRRAQCWSPIVGVAAAPLHEFTRLSAGVLVTEFTNVARQQLDKIIVGAMLGTEALGFYFFAFNAGLGITSSFVSALSIVLFPYLCAARSALDRMRRLKHSIMLGLGLFTPVVIAQVLLADIYVPILFGEQWADIAPLVAILCLAAIPAITASVSTAWLRATGGADRDAMISIVVCIAALGALALGCTIGLHGAAWAYVLALWAVQLPITAFVLFRGLGLSAINNQTPKGVVI</sequence>
<evidence type="ECO:0000313" key="8">
    <source>
        <dbReference type="EMBL" id="MXO88753.1"/>
    </source>
</evidence>
<keyword evidence="9" id="KW-1185">Reference proteome</keyword>
<dbReference type="AlphaFoldDB" id="A0A844ZMC7"/>
<keyword evidence="5 7" id="KW-1133">Transmembrane helix</keyword>
<keyword evidence="4 7" id="KW-0812">Transmembrane</keyword>
<dbReference type="PANTHER" id="PTHR30250:SF10">
    <property type="entry name" value="LIPOPOLYSACCHARIDE BIOSYNTHESIS PROTEIN WZXC"/>
    <property type="match status" value="1"/>
</dbReference>
<proteinExistence type="inferred from homology"/>
<reference evidence="8 9" key="1">
    <citation type="submission" date="2019-12" db="EMBL/GenBank/DDBJ databases">
        <title>Genomic-based taxomic classification of the family Erythrobacteraceae.</title>
        <authorList>
            <person name="Xu L."/>
        </authorList>
    </citation>
    <scope>NUCLEOTIDE SEQUENCE [LARGE SCALE GENOMIC DNA]</scope>
    <source>
        <strain evidence="8 9">JCM 16339</strain>
    </source>
</reference>
<evidence type="ECO:0000256" key="2">
    <source>
        <dbReference type="ARBA" id="ARBA00007430"/>
    </source>
</evidence>
<evidence type="ECO:0000256" key="4">
    <source>
        <dbReference type="ARBA" id="ARBA00022692"/>
    </source>
</evidence>
<feature type="transmembrane region" description="Helical" evidence="7">
    <location>
        <begin position="50"/>
        <end position="69"/>
    </location>
</feature>
<feature type="transmembrane region" description="Helical" evidence="7">
    <location>
        <begin position="169"/>
        <end position="190"/>
    </location>
</feature>
<dbReference type="EMBL" id="WTYY01000004">
    <property type="protein sequence ID" value="MXO88753.1"/>
    <property type="molecule type" value="Genomic_DNA"/>
</dbReference>
<dbReference type="Proteomes" id="UP000435243">
    <property type="component" value="Unassembled WGS sequence"/>
</dbReference>
<dbReference type="GO" id="GO:0005886">
    <property type="term" value="C:plasma membrane"/>
    <property type="evidence" value="ECO:0007669"/>
    <property type="project" value="UniProtKB-SubCell"/>
</dbReference>
<dbReference type="InterPro" id="IPR050833">
    <property type="entry name" value="Poly_Biosynth_Transport"/>
</dbReference>
<dbReference type="PANTHER" id="PTHR30250">
    <property type="entry name" value="PST FAMILY PREDICTED COLANIC ACID TRANSPORTER"/>
    <property type="match status" value="1"/>
</dbReference>
<feature type="transmembrane region" description="Helical" evidence="7">
    <location>
        <begin position="95"/>
        <end position="117"/>
    </location>
</feature>
<comment type="caution">
    <text evidence="8">The sequence shown here is derived from an EMBL/GenBank/DDBJ whole genome shotgun (WGS) entry which is preliminary data.</text>
</comment>
<feature type="transmembrane region" description="Helical" evidence="7">
    <location>
        <begin position="299"/>
        <end position="320"/>
    </location>
</feature>
<feature type="transmembrane region" description="Helical" evidence="7">
    <location>
        <begin position="394"/>
        <end position="412"/>
    </location>
</feature>
<feature type="transmembrane region" description="Helical" evidence="7">
    <location>
        <begin position="255"/>
        <end position="279"/>
    </location>
</feature>
<evidence type="ECO:0000313" key="9">
    <source>
        <dbReference type="Proteomes" id="UP000435243"/>
    </source>
</evidence>
<feature type="transmembrane region" description="Helical" evidence="7">
    <location>
        <begin position="368"/>
        <end position="388"/>
    </location>
</feature>
<name>A0A844ZMC7_9SPHN</name>
<comment type="similarity">
    <text evidence="2">Belongs to the polysaccharide synthase family.</text>
</comment>
<accession>A0A844ZMC7</accession>
<keyword evidence="6 7" id="KW-0472">Membrane</keyword>
<feature type="transmembrane region" description="Helical" evidence="7">
    <location>
        <begin position="332"/>
        <end position="356"/>
    </location>
</feature>
<evidence type="ECO:0000256" key="7">
    <source>
        <dbReference type="SAM" id="Phobius"/>
    </source>
</evidence>
<organism evidence="8 9">
    <name type="scientific">Alteraurantiacibacter aestuarii</name>
    <dbReference type="NCBI Taxonomy" id="650004"/>
    <lineage>
        <taxon>Bacteria</taxon>
        <taxon>Pseudomonadati</taxon>
        <taxon>Pseudomonadota</taxon>
        <taxon>Alphaproteobacteria</taxon>
        <taxon>Sphingomonadales</taxon>
        <taxon>Erythrobacteraceae</taxon>
        <taxon>Alteraurantiacibacter</taxon>
    </lineage>
</organism>